<sequence>MAQLLNSILTVIKVFEKYAKENGDRNSLCKKELKQLLLAEFGDILRRPNDPETVETILSLLDKDRNG</sequence>
<evidence type="ECO:0000313" key="3">
    <source>
        <dbReference type="Proteomes" id="UP000299084"/>
    </source>
</evidence>
<reference evidence="2 3" key="1">
    <citation type="journal article" date="2019" name="Mol. Ecol. Resour.">
        <title>Improving Illumina assemblies with Hi-C and long reads: an example with the North African dromedary.</title>
        <authorList>
            <person name="Elbers J.P."/>
            <person name="Rogers M.F."/>
            <person name="Perelman P.L."/>
            <person name="Proskuryakova A.A."/>
            <person name="Serdyukova N.A."/>
            <person name="Johnson W.E."/>
            <person name="Horin P."/>
            <person name="Corander J."/>
            <person name="Murphy D."/>
            <person name="Burger P.A."/>
        </authorList>
    </citation>
    <scope>NUCLEOTIDE SEQUENCE [LARGE SCALE GENOMIC DNA]</scope>
    <source>
        <strain evidence="2">Drom800</strain>
        <tissue evidence="2">Blood</tissue>
    </source>
</reference>
<evidence type="ECO:0000313" key="2">
    <source>
        <dbReference type="EMBL" id="KAB1260683.1"/>
    </source>
</evidence>
<feature type="domain" description="S100/CaBP-9k-type calcium binding subdomain" evidence="1">
    <location>
        <begin position="4"/>
        <end position="46"/>
    </location>
</feature>
<keyword evidence="3" id="KW-1185">Reference proteome</keyword>
<dbReference type="InterPro" id="IPR013787">
    <property type="entry name" value="S100_Ca-bd_sub"/>
</dbReference>
<comment type="caution">
    <text evidence="2">The sequence shown here is derived from an EMBL/GenBank/DDBJ whole genome shotgun (WGS) entry which is preliminary data.</text>
</comment>
<protein>
    <submittedName>
        <fullName evidence="2">Repetin</fullName>
    </submittedName>
</protein>
<evidence type="ECO:0000259" key="1">
    <source>
        <dbReference type="SMART" id="SM01394"/>
    </source>
</evidence>
<gene>
    <name evidence="2" type="primary">Repetin</name>
    <name evidence="2" type="ORF">Cadr_000024804</name>
</gene>
<organism evidence="2 3">
    <name type="scientific">Camelus dromedarius</name>
    <name type="common">Dromedary</name>
    <name type="synonym">Arabian camel</name>
    <dbReference type="NCBI Taxonomy" id="9838"/>
    <lineage>
        <taxon>Eukaryota</taxon>
        <taxon>Metazoa</taxon>
        <taxon>Chordata</taxon>
        <taxon>Craniata</taxon>
        <taxon>Vertebrata</taxon>
        <taxon>Euteleostomi</taxon>
        <taxon>Mammalia</taxon>
        <taxon>Eutheria</taxon>
        <taxon>Laurasiatheria</taxon>
        <taxon>Artiodactyla</taxon>
        <taxon>Tylopoda</taxon>
        <taxon>Camelidae</taxon>
        <taxon>Camelus</taxon>
    </lineage>
</organism>
<dbReference type="GO" id="GO:0046914">
    <property type="term" value="F:transition metal ion binding"/>
    <property type="evidence" value="ECO:0007669"/>
    <property type="project" value="InterPro"/>
</dbReference>
<dbReference type="CDD" id="cd00213">
    <property type="entry name" value="S-100"/>
    <property type="match status" value="1"/>
</dbReference>
<name>A0A5N4CP12_CAMDR</name>
<dbReference type="PANTHER" id="PTHR14054">
    <property type="entry name" value="REPETIN"/>
    <property type="match status" value="1"/>
</dbReference>
<proteinExistence type="predicted"/>
<dbReference type="InterPro" id="IPR011992">
    <property type="entry name" value="EF-hand-dom_pair"/>
</dbReference>
<dbReference type="InterPro" id="IPR034325">
    <property type="entry name" value="S-100_dom"/>
</dbReference>
<dbReference type="Proteomes" id="UP000299084">
    <property type="component" value="Unassembled WGS sequence"/>
</dbReference>
<dbReference type="EMBL" id="JWIN03000021">
    <property type="protein sequence ID" value="KAB1260683.1"/>
    <property type="molecule type" value="Genomic_DNA"/>
</dbReference>
<feature type="non-terminal residue" evidence="2">
    <location>
        <position position="67"/>
    </location>
</feature>
<accession>A0A5N4CP12</accession>
<dbReference type="Gene3D" id="1.10.238.10">
    <property type="entry name" value="EF-hand"/>
    <property type="match status" value="1"/>
</dbReference>
<dbReference type="Pfam" id="PF01023">
    <property type="entry name" value="S_100"/>
    <property type="match status" value="1"/>
</dbReference>
<dbReference type="PANTHER" id="PTHR14054:SF14">
    <property type="entry name" value="REPETIN"/>
    <property type="match status" value="1"/>
</dbReference>
<dbReference type="GO" id="GO:0001533">
    <property type="term" value="C:cornified envelope"/>
    <property type="evidence" value="ECO:0007669"/>
    <property type="project" value="TreeGrafter"/>
</dbReference>
<dbReference type="AlphaFoldDB" id="A0A5N4CP12"/>
<dbReference type="SMART" id="SM01394">
    <property type="entry name" value="S_100"/>
    <property type="match status" value="1"/>
</dbReference>
<dbReference type="SUPFAM" id="SSF47473">
    <property type="entry name" value="EF-hand"/>
    <property type="match status" value="1"/>
</dbReference>